<dbReference type="PROSITE" id="PS50893">
    <property type="entry name" value="ABC_TRANSPORTER_2"/>
    <property type="match status" value="1"/>
</dbReference>
<dbReference type="EMBL" id="JXSU01000007">
    <property type="protein sequence ID" value="KIS23144.1"/>
    <property type="molecule type" value="Genomic_DNA"/>
</dbReference>
<dbReference type="InterPro" id="IPR027417">
    <property type="entry name" value="P-loop_NTPase"/>
</dbReference>
<organism evidence="6 7">
    <name type="scientific">Clostridium botulinum B2 450</name>
    <dbReference type="NCBI Taxonomy" id="1379739"/>
    <lineage>
        <taxon>Bacteria</taxon>
        <taxon>Bacillati</taxon>
        <taxon>Bacillota</taxon>
        <taxon>Clostridia</taxon>
        <taxon>Eubacteriales</taxon>
        <taxon>Clostridiaceae</taxon>
        <taxon>Clostridium</taxon>
    </lineage>
</organism>
<dbReference type="RefSeq" id="WP_003487189.1">
    <property type="nucleotide sequence ID" value="NZ_JXSU01000007.1"/>
</dbReference>
<sequence>MYLKIKNLVKAFNNIKVVDNINLELEKGKLLCLLGPSGCGKTTTLKMIGGFLKQDKGSIIIENEDISKVSPEVRPVSTVFQSYALFPHMNVMENIIYGLKFKGYSKKEALKKGEEYLKIIGLSEFKNKKISQLSGGQQQRVALARSLILNPKVLLLDEPLSNLDAKLRVKMRKEIKEIQSKFNMTMIFVTHDQEEALSIADYLAVMNKGELIQVGTPEEIYNNPKNEFVASFIGNINKVNINNKIELIRPEQITINKSRGDKKGRIKYKQFLGSYVNYFVETKDETIVVQDSNSKNGILKEGENVYLNFFNS</sequence>
<dbReference type="InterPro" id="IPR008995">
    <property type="entry name" value="Mo/tungstate-bd_C_term_dom"/>
</dbReference>
<proteinExistence type="predicted"/>
<keyword evidence="3 6" id="KW-0067">ATP-binding</keyword>
<dbReference type="InterPro" id="IPR050093">
    <property type="entry name" value="ABC_SmlMolc_Importer"/>
</dbReference>
<evidence type="ECO:0000256" key="3">
    <source>
        <dbReference type="ARBA" id="ARBA00022840"/>
    </source>
</evidence>
<gene>
    <name evidence="6" type="ORF">N495_05945</name>
</gene>
<evidence type="ECO:0000313" key="6">
    <source>
        <dbReference type="EMBL" id="KIS23144.1"/>
    </source>
</evidence>
<evidence type="ECO:0000259" key="5">
    <source>
        <dbReference type="PROSITE" id="PS50893"/>
    </source>
</evidence>
<dbReference type="InterPro" id="IPR003439">
    <property type="entry name" value="ABC_transporter-like_ATP-bd"/>
</dbReference>
<dbReference type="Gene3D" id="2.40.50.100">
    <property type="match status" value="1"/>
</dbReference>
<dbReference type="GO" id="GO:0016887">
    <property type="term" value="F:ATP hydrolysis activity"/>
    <property type="evidence" value="ECO:0007669"/>
    <property type="project" value="InterPro"/>
</dbReference>
<dbReference type="Pfam" id="PF00005">
    <property type="entry name" value="ABC_tran"/>
    <property type="match status" value="1"/>
</dbReference>
<evidence type="ECO:0000256" key="1">
    <source>
        <dbReference type="ARBA" id="ARBA00022448"/>
    </source>
</evidence>
<dbReference type="SUPFAM" id="SSF50331">
    <property type="entry name" value="MOP-like"/>
    <property type="match status" value="1"/>
</dbReference>
<dbReference type="PANTHER" id="PTHR42781">
    <property type="entry name" value="SPERMIDINE/PUTRESCINE IMPORT ATP-BINDING PROTEIN POTA"/>
    <property type="match status" value="1"/>
</dbReference>
<dbReference type="HOGENOM" id="CLU_000604_1_1_9"/>
<dbReference type="Gene3D" id="3.40.50.300">
    <property type="entry name" value="P-loop containing nucleotide triphosphate hydrolases"/>
    <property type="match status" value="1"/>
</dbReference>
<dbReference type="GO" id="GO:0043190">
    <property type="term" value="C:ATP-binding cassette (ABC) transporter complex"/>
    <property type="evidence" value="ECO:0007669"/>
    <property type="project" value="InterPro"/>
</dbReference>
<dbReference type="GO" id="GO:0015418">
    <property type="term" value="F:ABC-type quaternary ammonium compound transporting activity"/>
    <property type="evidence" value="ECO:0007669"/>
    <property type="project" value="UniProtKB-EC"/>
</dbReference>
<dbReference type="EC" id="7.6.2.9" evidence="4"/>
<dbReference type="InterPro" id="IPR017871">
    <property type="entry name" value="ABC_transporter-like_CS"/>
</dbReference>
<evidence type="ECO:0000256" key="4">
    <source>
        <dbReference type="ARBA" id="ARBA00066388"/>
    </source>
</evidence>
<dbReference type="PROSITE" id="PS00211">
    <property type="entry name" value="ABC_TRANSPORTER_1"/>
    <property type="match status" value="1"/>
</dbReference>
<protein>
    <recommendedName>
        <fullName evidence="4">ABC-type quaternary amine transporter</fullName>
        <ecNumber evidence="4">7.6.2.9</ecNumber>
    </recommendedName>
</protein>
<reference evidence="6 7" key="1">
    <citation type="submission" date="2014-06" db="EMBL/GenBank/DDBJ databases">
        <title>Genome characterization of distinct group I Clostridium botulinum lineages.</title>
        <authorList>
            <person name="Giordani F."/>
            <person name="Anselmo A."/>
            <person name="Fillo S."/>
            <person name="Palozzi A.M."/>
            <person name="Fortunato A."/>
            <person name="Gentile B."/>
            <person name="Ciammaruconi A."/>
            <person name="Anniballi F."/>
            <person name="De Medici D."/>
            <person name="Lista F."/>
        </authorList>
    </citation>
    <scope>NUCLEOTIDE SEQUENCE [LARGE SCALE GENOMIC DNA]</scope>
    <source>
        <strain evidence="6 7">B2 450</strain>
    </source>
</reference>
<dbReference type="OrthoDB" id="9802264at2"/>
<dbReference type="GO" id="GO:0005524">
    <property type="term" value="F:ATP binding"/>
    <property type="evidence" value="ECO:0007669"/>
    <property type="project" value="UniProtKB-KW"/>
</dbReference>
<dbReference type="SUPFAM" id="SSF52540">
    <property type="entry name" value="P-loop containing nucleoside triphosphate hydrolases"/>
    <property type="match status" value="1"/>
</dbReference>
<dbReference type="InterPro" id="IPR003593">
    <property type="entry name" value="AAA+_ATPase"/>
</dbReference>
<keyword evidence="2" id="KW-0547">Nucleotide-binding</keyword>
<dbReference type="FunFam" id="3.40.50.300:FF:000425">
    <property type="entry name" value="Probable ABC transporter, ATP-binding subunit"/>
    <property type="match status" value="1"/>
</dbReference>
<dbReference type="Pfam" id="PF08402">
    <property type="entry name" value="TOBE_2"/>
    <property type="match status" value="1"/>
</dbReference>
<evidence type="ECO:0000313" key="7">
    <source>
        <dbReference type="Proteomes" id="UP000032250"/>
    </source>
</evidence>
<dbReference type="PATRIC" id="fig|1379739.3.peg.1518"/>
<comment type="caution">
    <text evidence="6">The sequence shown here is derived from an EMBL/GenBank/DDBJ whole genome shotgun (WGS) entry which is preliminary data.</text>
</comment>
<feature type="domain" description="ABC transporter" evidence="5">
    <location>
        <begin position="3"/>
        <end position="233"/>
    </location>
</feature>
<evidence type="ECO:0000256" key="2">
    <source>
        <dbReference type="ARBA" id="ARBA00022741"/>
    </source>
</evidence>
<dbReference type="InterPro" id="IPR013611">
    <property type="entry name" value="Transp-assoc_OB_typ2"/>
</dbReference>
<accession>A0A0D1AJ58</accession>
<keyword evidence="1" id="KW-0813">Transport</keyword>
<name>A0A0D1AJ58_CLOBO</name>
<dbReference type="Proteomes" id="UP000032250">
    <property type="component" value="Unassembled WGS sequence"/>
</dbReference>
<dbReference type="SMART" id="SM00382">
    <property type="entry name" value="AAA"/>
    <property type="match status" value="1"/>
</dbReference>
<dbReference type="PANTHER" id="PTHR42781:SF4">
    <property type="entry name" value="SPERMIDINE_PUTRESCINE IMPORT ATP-BINDING PROTEIN POTA"/>
    <property type="match status" value="1"/>
</dbReference>
<dbReference type="AlphaFoldDB" id="A0A0D1AJ58"/>